<dbReference type="AlphaFoldDB" id="A0A0A2J9Q7"/>
<name>A0A0A2J9Q7_PENEN</name>
<protein>
    <recommendedName>
        <fullName evidence="3">Peptidase S9 prolyl oligopeptidase catalytic domain-containing protein</fullName>
    </recommendedName>
</protein>
<dbReference type="EMBL" id="JQFZ01000284">
    <property type="protein sequence ID" value="KGO51531.1"/>
    <property type="molecule type" value="Genomic_DNA"/>
</dbReference>
<keyword evidence="2" id="KW-1185">Reference proteome</keyword>
<dbReference type="HOGENOM" id="CLU_2264628_0_0_1"/>
<dbReference type="OrthoDB" id="420264at2759"/>
<dbReference type="RefSeq" id="XP_016594458.1">
    <property type="nucleotide sequence ID" value="XM_016738013.1"/>
</dbReference>
<organism evidence="1 2">
    <name type="scientific">Penicillium expansum</name>
    <name type="common">Blue mold rot fungus</name>
    <dbReference type="NCBI Taxonomy" id="27334"/>
    <lineage>
        <taxon>Eukaryota</taxon>
        <taxon>Fungi</taxon>
        <taxon>Dikarya</taxon>
        <taxon>Ascomycota</taxon>
        <taxon>Pezizomycotina</taxon>
        <taxon>Eurotiomycetes</taxon>
        <taxon>Eurotiomycetidae</taxon>
        <taxon>Eurotiales</taxon>
        <taxon>Aspergillaceae</taxon>
        <taxon>Penicillium</taxon>
    </lineage>
</organism>
<dbReference type="Gene3D" id="3.40.50.1820">
    <property type="entry name" value="alpha/beta hydrolase"/>
    <property type="match status" value="1"/>
</dbReference>
<dbReference type="VEuPathDB" id="FungiDB:PEXP_080290"/>
<dbReference type="Proteomes" id="UP000030143">
    <property type="component" value="Unassembled WGS sequence"/>
</dbReference>
<evidence type="ECO:0000313" key="1">
    <source>
        <dbReference type="EMBL" id="KGO51531.1"/>
    </source>
</evidence>
<proteinExistence type="predicted"/>
<dbReference type="InterPro" id="IPR029058">
    <property type="entry name" value="AB_hydrolase_fold"/>
</dbReference>
<dbReference type="PhylomeDB" id="A0A0A2J9Q7"/>
<evidence type="ECO:0008006" key="3">
    <source>
        <dbReference type="Google" id="ProtNLM"/>
    </source>
</evidence>
<reference evidence="1 2" key="1">
    <citation type="journal article" date="2015" name="Mol. Plant Microbe Interact.">
        <title>Genome, transcriptome, and functional analyses of Penicillium expansum provide new insights into secondary metabolism and pathogenicity.</title>
        <authorList>
            <person name="Ballester A.R."/>
            <person name="Marcet-Houben M."/>
            <person name="Levin E."/>
            <person name="Sela N."/>
            <person name="Selma-Lazaro C."/>
            <person name="Carmona L."/>
            <person name="Wisniewski M."/>
            <person name="Droby S."/>
            <person name="Gonzalez-Candelas L."/>
            <person name="Gabaldon T."/>
        </authorList>
    </citation>
    <scope>NUCLEOTIDE SEQUENCE [LARGE SCALE GENOMIC DNA]</scope>
    <source>
        <strain evidence="1 2">MD-8</strain>
    </source>
</reference>
<dbReference type="GO" id="GO:0017000">
    <property type="term" value="P:antibiotic biosynthetic process"/>
    <property type="evidence" value="ECO:0007669"/>
    <property type="project" value="UniProtKB-ARBA"/>
</dbReference>
<dbReference type="GO" id="GO:0072330">
    <property type="term" value="P:monocarboxylic acid biosynthetic process"/>
    <property type="evidence" value="ECO:0007669"/>
    <property type="project" value="UniProtKB-ARBA"/>
</dbReference>
<gene>
    <name evidence="1" type="ORF">PEX2_007360</name>
</gene>
<dbReference type="STRING" id="27334.A0A0A2J9Q7"/>
<accession>A0A0A2J9Q7</accession>
<evidence type="ECO:0000313" key="2">
    <source>
        <dbReference type="Proteomes" id="UP000030143"/>
    </source>
</evidence>
<sequence>MSHPEYEALTFNAMARGEEGIASPALAEAQAYKAAGVSRILLAHSKDDELVPWSQLDRMKNVLELGGEGYVQMFEIFGKHDDPWADGRDVARAVIATIEALAA</sequence>
<dbReference type="GeneID" id="27673432"/>
<comment type="caution">
    <text evidence="1">The sequence shown here is derived from an EMBL/GenBank/DDBJ whole genome shotgun (WGS) entry which is preliminary data.</text>
</comment>